<evidence type="ECO:0000256" key="2">
    <source>
        <dbReference type="ARBA" id="ARBA00007613"/>
    </source>
</evidence>
<keyword evidence="4" id="KW-1134">Transmembrane beta strand</keyword>
<dbReference type="InterPro" id="IPR003423">
    <property type="entry name" value="OMP_efflux"/>
</dbReference>
<comment type="subcellular location">
    <subcellularLocation>
        <location evidence="1">Cell outer membrane</location>
    </subcellularLocation>
</comment>
<dbReference type="InterPro" id="IPR051906">
    <property type="entry name" value="TolC-like"/>
</dbReference>
<organism evidence="10 11">
    <name type="scientific">Paraflavitalea soli</name>
    <dbReference type="NCBI Taxonomy" id="2315862"/>
    <lineage>
        <taxon>Bacteria</taxon>
        <taxon>Pseudomonadati</taxon>
        <taxon>Bacteroidota</taxon>
        <taxon>Chitinophagia</taxon>
        <taxon>Chitinophagales</taxon>
        <taxon>Chitinophagaceae</taxon>
        <taxon>Paraflavitalea</taxon>
    </lineage>
</organism>
<proteinExistence type="inferred from homology"/>
<dbReference type="PANTHER" id="PTHR30026">
    <property type="entry name" value="OUTER MEMBRANE PROTEIN TOLC"/>
    <property type="match status" value="1"/>
</dbReference>
<dbReference type="GO" id="GO:0015288">
    <property type="term" value="F:porin activity"/>
    <property type="evidence" value="ECO:0007669"/>
    <property type="project" value="TreeGrafter"/>
</dbReference>
<evidence type="ECO:0000313" key="11">
    <source>
        <dbReference type="Proteomes" id="UP000263900"/>
    </source>
</evidence>
<gene>
    <name evidence="10" type="ORF">D3H65_27570</name>
</gene>
<dbReference type="Gene3D" id="1.20.1600.10">
    <property type="entry name" value="Outer membrane efflux proteins (OEP)"/>
    <property type="match status" value="1"/>
</dbReference>
<evidence type="ECO:0000256" key="1">
    <source>
        <dbReference type="ARBA" id="ARBA00004442"/>
    </source>
</evidence>
<keyword evidence="5" id="KW-0812">Transmembrane</keyword>
<dbReference type="SUPFAM" id="SSF56954">
    <property type="entry name" value="Outer membrane efflux proteins (OEP)"/>
    <property type="match status" value="1"/>
</dbReference>
<dbReference type="EMBL" id="CP032157">
    <property type="protein sequence ID" value="AXY77514.1"/>
    <property type="molecule type" value="Genomic_DNA"/>
</dbReference>
<evidence type="ECO:0000256" key="6">
    <source>
        <dbReference type="ARBA" id="ARBA00023136"/>
    </source>
</evidence>
<keyword evidence="9" id="KW-0732">Signal</keyword>
<dbReference type="AlphaFoldDB" id="A0A3B7MSJ8"/>
<evidence type="ECO:0000256" key="9">
    <source>
        <dbReference type="SAM" id="SignalP"/>
    </source>
</evidence>
<dbReference type="RefSeq" id="WP_119053390.1">
    <property type="nucleotide sequence ID" value="NZ_CP032157.1"/>
</dbReference>
<evidence type="ECO:0000256" key="3">
    <source>
        <dbReference type="ARBA" id="ARBA00022448"/>
    </source>
</evidence>
<dbReference type="OrthoDB" id="13803at2"/>
<dbReference type="KEGG" id="pseg:D3H65_27570"/>
<evidence type="ECO:0000256" key="5">
    <source>
        <dbReference type="ARBA" id="ARBA00022692"/>
    </source>
</evidence>
<keyword evidence="7" id="KW-0998">Cell outer membrane</keyword>
<reference evidence="10 11" key="1">
    <citation type="submission" date="2018-09" db="EMBL/GenBank/DDBJ databases">
        <title>Genome sequencing of strain 6GH32-13.</title>
        <authorList>
            <person name="Weon H.-Y."/>
            <person name="Heo J."/>
            <person name="Kwon S.-W."/>
        </authorList>
    </citation>
    <scope>NUCLEOTIDE SEQUENCE [LARGE SCALE GENOMIC DNA]</scope>
    <source>
        <strain evidence="10 11">5GH32-13</strain>
    </source>
</reference>
<protein>
    <submittedName>
        <fullName evidence="10">TolC family protein</fullName>
    </submittedName>
</protein>
<dbReference type="GO" id="GO:1990281">
    <property type="term" value="C:efflux pump complex"/>
    <property type="evidence" value="ECO:0007669"/>
    <property type="project" value="TreeGrafter"/>
</dbReference>
<feature type="coiled-coil region" evidence="8">
    <location>
        <begin position="344"/>
        <end position="403"/>
    </location>
</feature>
<keyword evidence="3" id="KW-0813">Transport</keyword>
<comment type="similarity">
    <text evidence="2">Belongs to the outer membrane factor (OMF) (TC 1.B.17) family.</text>
</comment>
<dbReference type="Proteomes" id="UP000263900">
    <property type="component" value="Chromosome"/>
</dbReference>
<feature type="chain" id="PRO_5017742747" evidence="9">
    <location>
        <begin position="21"/>
        <end position="451"/>
    </location>
</feature>
<keyword evidence="6" id="KW-0472">Membrane</keyword>
<evidence type="ECO:0000256" key="7">
    <source>
        <dbReference type="ARBA" id="ARBA00023237"/>
    </source>
</evidence>
<keyword evidence="8" id="KW-0175">Coiled coil</keyword>
<dbReference type="GO" id="GO:0009279">
    <property type="term" value="C:cell outer membrane"/>
    <property type="evidence" value="ECO:0007669"/>
    <property type="project" value="UniProtKB-SubCell"/>
</dbReference>
<evidence type="ECO:0000313" key="10">
    <source>
        <dbReference type="EMBL" id="AXY77514.1"/>
    </source>
</evidence>
<sequence>MFWTLIRTTVLVAGTFFAQATIAQTTLEGYLKKGLDSNLALRQQSFDVQKAQLDLKRARTLFYPQANITSQYTLANGGRTQDIPIGDLLNNVYSTLNELTSSSKFPQVPNQSIAFLPNDFHDTKLEVSVPVVNMDIRYNRQMKEEMIRTRQAGMDVYRRELVKTIKQAYYQYLQADRSVAIYNNAVSLVQENLRVSEKLVQNGTATKEAILRAKSQVSQVQALQIEATNNRQNAAAYFNFLLNQPLETALIIDSSVAQQFNATIPVALEVPEGREELAQLRSTQKVLTTNLKMNRSYLVPTLNAFYNIGFQGFQFKFNSDQFYQLGGLQFKWNIFRANDNKYKIQQSQLDLDALFNQYKEVEQQLSLQVRTAYNNYYSSLQSLQSLRDEVQSAQETYRLTERRFREGQALQLELIDIRSQLTNAQIRHSLAQLAVLTRAAEVERATASYKF</sequence>
<evidence type="ECO:0000256" key="8">
    <source>
        <dbReference type="SAM" id="Coils"/>
    </source>
</evidence>
<accession>A0A3B7MSJ8</accession>
<feature type="signal peptide" evidence="9">
    <location>
        <begin position="1"/>
        <end position="20"/>
    </location>
</feature>
<dbReference type="PANTHER" id="PTHR30026:SF20">
    <property type="entry name" value="OUTER MEMBRANE PROTEIN TOLC"/>
    <property type="match status" value="1"/>
</dbReference>
<evidence type="ECO:0000256" key="4">
    <source>
        <dbReference type="ARBA" id="ARBA00022452"/>
    </source>
</evidence>
<dbReference type="GO" id="GO:0015562">
    <property type="term" value="F:efflux transmembrane transporter activity"/>
    <property type="evidence" value="ECO:0007669"/>
    <property type="project" value="InterPro"/>
</dbReference>
<name>A0A3B7MSJ8_9BACT</name>
<keyword evidence="11" id="KW-1185">Reference proteome</keyword>
<dbReference type="Pfam" id="PF02321">
    <property type="entry name" value="OEP"/>
    <property type="match status" value="2"/>
</dbReference>